<dbReference type="InterPro" id="IPR025238">
    <property type="entry name" value="DUF4184"/>
</dbReference>
<organism evidence="2 3">
    <name type="scientific">Nocardioides plantarum</name>
    <dbReference type="NCBI Taxonomy" id="29299"/>
    <lineage>
        <taxon>Bacteria</taxon>
        <taxon>Bacillati</taxon>
        <taxon>Actinomycetota</taxon>
        <taxon>Actinomycetes</taxon>
        <taxon>Propionibacteriales</taxon>
        <taxon>Nocardioidaceae</taxon>
        <taxon>Nocardioides</taxon>
    </lineage>
</organism>
<keyword evidence="3" id="KW-1185">Reference proteome</keyword>
<protein>
    <submittedName>
        <fullName evidence="2">DUF4184 family protein</fullName>
    </submittedName>
</protein>
<keyword evidence="1" id="KW-0812">Transmembrane</keyword>
<feature type="transmembrane region" description="Helical" evidence="1">
    <location>
        <begin position="178"/>
        <end position="198"/>
    </location>
</feature>
<dbReference type="Pfam" id="PF13803">
    <property type="entry name" value="DUF4184"/>
    <property type="match status" value="1"/>
</dbReference>
<feature type="transmembrane region" description="Helical" evidence="1">
    <location>
        <begin position="51"/>
        <end position="75"/>
    </location>
</feature>
<gene>
    <name evidence="2" type="ORF">ACFFRI_03370</name>
</gene>
<evidence type="ECO:0000313" key="2">
    <source>
        <dbReference type="EMBL" id="MFB9312075.1"/>
    </source>
</evidence>
<sequence length="248" mass="26933">MPFTLAHPALVLPLRRTGLPMAALVAGSTVPDARLFVPWLGTYDHSHSLVGIVTIDLALALVLLAVWVWVVRDVLVDVAPDVVRERLEPRSRLSSTAWALAVPAAVIGSATHVGWDAFTHDDRWGTRHVTWLREEHWFWPGYTWAQAASGVVGLVIVGWASVVWVRARPREPRADPPLLPRSTLLAVGVLLTVTAVVAGADRLHRGVEPAAQHAVVTALQVGVLAVGVVCVAWWVLRGVRVARPSLRP</sequence>
<feature type="transmembrane region" description="Helical" evidence="1">
    <location>
        <begin position="210"/>
        <end position="236"/>
    </location>
</feature>
<name>A0ABV5K896_9ACTN</name>
<keyword evidence="1" id="KW-0472">Membrane</keyword>
<feature type="transmembrane region" description="Helical" evidence="1">
    <location>
        <begin position="144"/>
        <end position="166"/>
    </location>
</feature>
<dbReference type="RefSeq" id="WP_140010736.1">
    <property type="nucleotide sequence ID" value="NZ_JBHMDG010000002.1"/>
</dbReference>
<dbReference type="Proteomes" id="UP001589750">
    <property type="component" value="Unassembled WGS sequence"/>
</dbReference>
<accession>A0ABV5K896</accession>
<reference evidence="2 3" key="1">
    <citation type="submission" date="2024-09" db="EMBL/GenBank/DDBJ databases">
        <authorList>
            <person name="Sun Q."/>
            <person name="Mori K."/>
        </authorList>
    </citation>
    <scope>NUCLEOTIDE SEQUENCE [LARGE SCALE GENOMIC DNA]</scope>
    <source>
        <strain evidence="2 3">JCM 9626</strain>
    </source>
</reference>
<feature type="transmembrane region" description="Helical" evidence="1">
    <location>
        <begin position="96"/>
        <end position="115"/>
    </location>
</feature>
<keyword evidence="1" id="KW-1133">Transmembrane helix</keyword>
<comment type="caution">
    <text evidence="2">The sequence shown here is derived from an EMBL/GenBank/DDBJ whole genome shotgun (WGS) entry which is preliminary data.</text>
</comment>
<evidence type="ECO:0000256" key="1">
    <source>
        <dbReference type="SAM" id="Phobius"/>
    </source>
</evidence>
<evidence type="ECO:0000313" key="3">
    <source>
        <dbReference type="Proteomes" id="UP001589750"/>
    </source>
</evidence>
<dbReference type="EMBL" id="JBHMDG010000002">
    <property type="protein sequence ID" value="MFB9312075.1"/>
    <property type="molecule type" value="Genomic_DNA"/>
</dbReference>
<proteinExistence type="predicted"/>